<dbReference type="InterPro" id="IPR000297">
    <property type="entry name" value="PPIase_PpiC"/>
</dbReference>
<keyword evidence="1 2" id="KW-0413">Isomerase</keyword>
<dbReference type="Pfam" id="PF00639">
    <property type="entry name" value="Rotamase"/>
    <property type="match status" value="1"/>
</dbReference>
<protein>
    <submittedName>
        <fullName evidence="4">Peptidylprolyl isomerase</fullName>
        <ecNumber evidence="4">5.2.1.8</ecNumber>
    </submittedName>
</protein>
<dbReference type="InterPro" id="IPR052204">
    <property type="entry name" value="PpiC/parvulin_rotamase"/>
</dbReference>
<gene>
    <name evidence="4" type="ORF">PQO03_10250</name>
</gene>
<evidence type="ECO:0000259" key="3">
    <source>
        <dbReference type="PROSITE" id="PS50198"/>
    </source>
</evidence>
<reference evidence="4 5" key="1">
    <citation type="submission" date="2023-02" db="EMBL/GenBank/DDBJ databases">
        <title>Genome sequence of Lentisphaera profundi SAORIC-696.</title>
        <authorList>
            <person name="Kim e."/>
            <person name="Cho J.-C."/>
            <person name="Choi A."/>
            <person name="Kang I."/>
        </authorList>
    </citation>
    <scope>NUCLEOTIDE SEQUENCE [LARGE SCALE GENOMIC DNA]</scope>
    <source>
        <strain evidence="4 5">SAORIC-696</strain>
    </source>
</reference>
<dbReference type="SUPFAM" id="SSF54534">
    <property type="entry name" value="FKBP-like"/>
    <property type="match status" value="1"/>
</dbReference>
<proteinExistence type="predicted"/>
<sequence>MKSAMARHILVKQKLEAEDLLKKLRAGADFAKFARKFSKCNSAKRGGDLGELKPGQLVPTINKIVFNSELNVIHGPVKTKFGYHLVEVYYRD</sequence>
<dbReference type="EC" id="5.2.1.8" evidence="4"/>
<accession>A0ABY7VQV7</accession>
<keyword evidence="5" id="KW-1185">Reference proteome</keyword>
<dbReference type="GO" id="GO:0003755">
    <property type="term" value="F:peptidyl-prolyl cis-trans isomerase activity"/>
    <property type="evidence" value="ECO:0007669"/>
    <property type="project" value="UniProtKB-EC"/>
</dbReference>
<name>A0ABY7VQV7_9BACT</name>
<evidence type="ECO:0000313" key="4">
    <source>
        <dbReference type="EMBL" id="WDE96094.1"/>
    </source>
</evidence>
<dbReference type="InterPro" id="IPR046357">
    <property type="entry name" value="PPIase_dom_sf"/>
</dbReference>
<dbReference type="PANTHER" id="PTHR43629:SF3">
    <property type="entry name" value="PEPTIDYL-PROLYL CIS-TRANS ISOMERASE C"/>
    <property type="match status" value="1"/>
</dbReference>
<dbReference type="PANTHER" id="PTHR43629">
    <property type="entry name" value="PEPTIDYL-PROLYL CIS-TRANS ISOMERASE"/>
    <property type="match status" value="1"/>
</dbReference>
<keyword evidence="2" id="KW-0697">Rotamase</keyword>
<evidence type="ECO:0000256" key="1">
    <source>
        <dbReference type="ARBA" id="ARBA00023235"/>
    </source>
</evidence>
<organism evidence="4 5">
    <name type="scientific">Lentisphaera profundi</name>
    <dbReference type="NCBI Taxonomy" id="1658616"/>
    <lineage>
        <taxon>Bacteria</taxon>
        <taxon>Pseudomonadati</taxon>
        <taxon>Lentisphaerota</taxon>
        <taxon>Lentisphaeria</taxon>
        <taxon>Lentisphaerales</taxon>
        <taxon>Lentisphaeraceae</taxon>
        <taxon>Lentisphaera</taxon>
    </lineage>
</organism>
<dbReference type="PROSITE" id="PS50198">
    <property type="entry name" value="PPIC_PPIASE_2"/>
    <property type="match status" value="1"/>
</dbReference>
<dbReference type="EMBL" id="CP117811">
    <property type="protein sequence ID" value="WDE96094.1"/>
    <property type="molecule type" value="Genomic_DNA"/>
</dbReference>
<feature type="domain" description="PpiC" evidence="3">
    <location>
        <begin position="1"/>
        <end position="90"/>
    </location>
</feature>
<dbReference type="Proteomes" id="UP001214250">
    <property type="component" value="Chromosome 1"/>
</dbReference>
<dbReference type="RefSeq" id="WP_274150119.1">
    <property type="nucleotide sequence ID" value="NZ_CP117811.1"/>
</dbReference>
<dbReference type="Gene3D" id="3.10.50.40">
    <property type="match status" value="1"/>
</dbReference>
<evidence type="ECO:0000313" key="5">
    <source>
        <dbReference type="Proteomes" id="UP001214250"/>
    </source>
</evidence>
<evidence type="ECO:0000256" key="2">
    <source>
        <dbReference type="PROSITE-ProRule" id="PRU00278"/>
    </source>
</evidence>